<proteinExistence type="predicted"/>
<reference evidence="1 2" key="1">
    <citation type="submission" date="2018-09" db="EMBL/GenBank/DDBJ databases">
        <title>Draft genome of Simplicispira sp. NY-02.</title>
        <authorList>
            <person name="Im W.T."/>
        </authorList>
    </citation>
    <scope>NUCLEOTIDE SEQUENCE [LARGE SCALE GENOMIC DNA]</scope>
    <source>
        <strain evidence="1 2">NY-02</strain>
    </source>
</reference>
<sequence length="62" mass="6417">MKRLSPQRFAPKHSLVAFVVAVALALVASLTQLLPDITAQSADAMSNLPDGLGLAMPDAGTK</sequence>
<keyword evidence="2" id="KW-1185">Reference proteome</keyword>
<evidence type="ECO:0000313" key="2">
    <source>
        <dbReference type="Proteomes" id="UP000266302"/>
    </source>
</evidence>
<dbReference type="EMBL" id="QXJC01000001">
    <property type="protein sequence ID" value="RID99506.1"/>
    <property type="molecule type" value="Genomic_DNA"/>
</dbReference>
<dbReference type="AlphaFoldDB" id="A0A398CI73"/>
<evidence type="ECO:0000313" key="1">
    <source>
        <dbReference type="EMBL" id="RID99506.1"/>
    </source>
</evidence>
<comment type="caution">
    <text evidence="1">The sequence shown here is derived from an EMBL/GenBank/DDBJ whole genome shotgun (WGS) entry which is preliminary data.</text>
</comment>
<dbReference type="RefSeq" id="WP_119107955.1">
    <property type="nucleotide sequence ID" value="NZ_QXJC01000001.1"/>
</dbReference>
<name>A0A398CI73_9BURK</name>
<gene>
    <name evidence="1" type="ORF">D3F03_03575</name>
</gene>
<organism evidence="1 2">
    <name type="scientific">Simplicispira hankyongi</name>
    <dbReference type="NCBI Taxonomy" id="2315688"/>
    <lineage>
        <taxon>Bacteria</taxon>
        <taxon>Pseudomonadati</taxon>
        <taxon>Pseudomonadota</taxon>
        <taxon>Betaproteobacteria</taxon>
        <taxon>Burkholderiales</taxon>
        <taxon>Comamonadaceae</taxon>
        <taxon>Simplicispira</taxon>
    </lineage>
</organism>
<protein>
    <submittedName>
        <fullName evidence="1">Uncharacterized protein</fullName>
    </submittedName>
</protein>
<dbReference type="Proteomes" id="UP000266302">
    <property type="component" value="Unassembled WGS sequence"/>
</dbReference>
<accession>A0A398CI73</accession>